<evidence type="ECO:0000256" key="2">
    <source>
        <dbReference type="SAM" id="MobiDB-lite"/>
    </source>
</evidence>
<evidence type="ECO:0000313" key="3">
    <source>
        <dbReference type="Proteomes" id="UP000050640"/>
    </source>
</evidence>
<keyword evidence="3" id="KW-1185">Reference proteome</keyword>
<sequence>MFRSKKATEKDEFNTGHDEEKTKHRNKECYGNASRRDKRISRIRSIDDSLLKPTAAYHTITQPRQYKTSRSCVGRDEYDKYDRFRHSIDFHRGSVRCTKRSHVENDRLHNRISMFTKNNYDSEILDSDDSYDSQNGSGANNDDAVQALETKLDALLYRLRREEERKNSYKQKLMSERIVRQHVESKFVEDIQRLTQLVEMLKNEQKSYRSRINALEKQLKQPGPKLMTDSFKGPSLFCSPPSTSNGQSSVLAMTELACSATSGSTVPLPSTLHCSTINEGSVDEVRNFRINEVTSSVEAERRTISGSSFSTRENEGSTTLEETLRAIDRATAAATRASRGFGDKVVTSEIRRSSSDTKVGQRDIMLKSTNI</sequence>
<accession>A0A158Q7R0</accession>
<feature type="region of interest" description="Disordered" evidence="2">
    <location>
        <begin position="1"/>
        <end position="36"/>
    </location>
</feature>
<dbReference type="AlphaFoldDB" id="A0A158Q7R0"/>
<organism evidence="3 4">
    <name type="scientific">Elaeophora elaphi</name>
    <dbReference type="NCBI Taxonomy" id="1147741"/>
    <lineage>
        <taxon>Eukaryota</taxon>
        <taxon>Metazoa</taxon>
        <taxon>Ecdysozoa</taxon>
        <taxon>Nematoda</taxon>
        <taxon>Chromadorea</taxon>
        <taxon>Rhabditida</taxon>
        <taxon>Spirurina</taxon>
        <taxon>Spiruromorpha</taxon>
        <taxon>Filarioidea</taxon>
        <taxon>Onchocercidae</taxon>
        <taxon>Elaeophora</taxon>
    </lineage>
</organism>
<dbReference type="Proteomes" id="UP000050640">
    <property type="component" value="Unplaced"/>
</dbReference>
<keyword evidence="1" id="KW-0175">Coiled coil</keyword>
<reference evidence="4" key="1">
    <citation type="submission" date="2016-04" db="UniProtKB">
        <authorList>
            <consortium name="WormBaseParasite"/>
        </authorList>
    </citation>
    <scope>IDENTIFICATION</scope>
</reference>
<evidence type="ECO:0000256" key="1">
    <source>
        <dbReference type="SAM" id="Coils"/>
    </source>
</evidence>
<dbReference type="WBParaSite" id="EEL_0000530201-mRNA-1">
    <property type="protein sequence ID" value="EEL_0000530201-mRNA-1"/>
    <property type="gene ID" value="EEL_0000530201"/>
</dbReference>
<evidence type="ECO:0000313" key="4">
    <source>
        <dbReference type="WBParaSite" id="EEL_0000530201-mRNA-1"/>
    </source>
</evidence>
<proteinExistence type="predicted"/>
<feature type="compositionally biased region" description="Basic and acidic residues" evidence="2">
    <location>
        <begin position="1"/>
        <end position="22"/>
    </location>
</feature>
<protein>
    <submittedName>
        <fullName evidence="4">Uncharacterized protein</fullName>
    </submittedName>
</protein>
<name>A0A158Q7R0_9BILA</name>
<feature type="coiled-coil region" evidence="1">
    <location>
        <begin position="145"/>
        <end position="218"/>
    </location>
</feature>